<dbReference type="AlphaFoldDB" id="A0A0L7RF63"/>
<dbReference type="EMBL" id="KQ414605">
    <property type="protein sequence ID" value="KOC69622.1"/>
    <property type="molecule type" value="Genomic_DNA"/>
</dbReference>
<sequence>MKDKACRMSRQYPKSGQSSVSRSEDQAFLSWFPVCPSGISTLGPVPVLILGLAKATFIHVFVAANSEKGPINALPRKRPLSRTLIGRTPLFSALLQACPADFSASFAEFFRSPWSESLQNESSEAQSEKDQRNKEQVVEGRRWSNELYSNQDVVQSSLFRTLRRPSITEAKNRLPSNGGSGVCHSPRGAGQAMNRPKRTCELKRTLELEFIFVTDMTVLVAFSPRIEADSLEGVNDLLNIPEFLKKLEHVLLKGYSVICFIIEASL</sequence>
<name>A0A0L7RF63_9HYME</name>
<proteinExistence type="predicted"/>
<gene>
    <name evidence="2" type="ORF">WH47_10420</name>
</gene>
<organism evidence="2 3">
    <name type="scientific">Habropoda laboriosa</name>
    <dbReference type="NCBI Taxonomy" id="597456"/>
    <lineage>
        <taxon>Eukaryota</taxon>
        <taxon>Metazoa</taxon>
        <taxon>Ecdysozoa</taxon>
        <taxon>Arthropoda</taxon>
        <taxon>Hexapoda</taxon>
        <taxon>Insecta</taxon>
        <taxon>Pterygota</taxon>
        <taxon>Neoptera</taxon>
        <taxon>Endopterygota</taxon>
        <taxon>Hymenoptera</taxon>
        <taxon>Apocrita</taxon>
        <taxon>Aculeata</taxon>
        <taxon>Apoidea</taxon>
        <taxon>Anthophila</taxon>
        <taxon>Apidae</taxon>
        <taxon>Habropoda</taxon>
    </lineage>
</organism>
<dbReference type="Proteomes" id="UP000053825">
    <property type="component" value="Unassembled WGS sequence"/>
</dbReference>
<accession>A0A0L7RF63</accession>
<evidence type="ECO:0000313" key="3">
    <source>
        <dbReference type="Proteomes" id="UP000053825"/>
    </source>
</evidence>
<feature type="region of interest" description="Disordered" evidence="1">
    <location>
        <begin position="170"/>
        <end position="195"/>
    </location>
</feature>
<keyword evidence="3" id="KW-1185">Reference proteome</keyword>
<evidence type="ECO:0000313" key="2">
    <source>
        <dbReference type="EMBL" id="KOC69622.1"/>
    </source>
</evidence>
<protein>
    <submittedName>
        <fullName evidence="2">Uncharacterized protein</fullName>
    </submittedName>
</protein>
<evidence type="ECO:0000256" key="1">
    <source>
        <dbReference type="SAM" id="MobiDB-lite"/>
    </source>
</evidence>
<reference evidence="2 3" key="1">
    <citation type="submission" date="2015-07" db="EMBL/GenBank/DDBJ databases">
        <title>The genome of Habropoda laboriosa.</title>
        <authorList>
            <person name="Pan H."/>
            <person name="Kapheim K."/>
        </authorList>
    </citation>
    <scope>NUCLEOTIDE SEQUENCE [LARGE SCALE GENOMIC DNA]</scope>
    <source>
        <strain evidence="2">0110345459</strain>
    </source>
</reference>